<proteinExistence type="predicted"/>
<accession>A0ACB9F9X1</accession>
<keyword evidence="2" id="KW-1185">Reference proteome</keyword>
<evidence type="ECO:0000313" key="1">
    <source>
        <dbReference type="EMBL" id="KAI3767766.1"/>
    </source>
</evidence>
<comment type="caution">
    <text evidence="1">The sequence shown here is derived from an EMBL/GenBank/DDBJ whole genome shotgun (WGS) entry which is preliminary data.</text>
</comment>
<dbReference type="EMBL" id="CM042011">
    <property type="protein sequence ID" value="KAI3767766.1"/>
    <property type="molecule type" value="Genomic_DNA"/>
</dbReference>
<evidence type="ECO:0000313" key="2">
    <source>
        <dbReference type="Proteomes" id="UP001055811"/>
    </source>
</evidence>
<organism evidence="1 2">
    <name type="scientific">Cichorium intybus</name>
    <name type="common">Chicory</name>
    <dbReference type="NCBI Taxonomy" id="13427"/>
    <lineage>
        <taxon>Eukaryota</taxon>
        <taxon>Viridiplantae</taxon>
        <taxon>Streptophyta</taxon>
        <taxon>Embryophyta</taxon>
        <taxon>Tracheophyta</taxon>
        <taxon>Spermatophyta</taxon>
        <taxon>Magnoliopsida</taxon>
        <taxon>eudicotyledons</taxon>
        <taxon>Gunneridae</taxon>
        <taxon>Pentapetalae</taxon>
        <taxon>asterids</taxon>
        <taxon>campanulids</taxon>
        <taxon>Asterales</taxon>
        <taxon>Asteraceae</taxon>
        <taxon>Cichorioideae</taxon>
        <taxon>Cichorieae</taxon>
        <taxon>Cichoriinae</taxon>
        <taxon>Cichorium</taxon>
    </lineage>
</organism>
<sequence>MKRYPLRTKALMAGVLSAISDIYDLIQFNGIEGVSAVGHFQCDIVRGVEGFIVIGSKQVEIGTKLSEDGRKYGAENTCTSVSALSKAAMSYSSARTDIEREHENLLKYLGTQVAEPFRAMVVGTPLEDARRHAQRYDRVIEVASGQAKVEAEKHHHHKVLNILDRLEVEMLRERQRIEFSPMAEVTSPMSSSPSHDEINGVFASEREVSTACNRGEKGSTKG</sequence>
<reference evidence="2" key="1">
    <citation type="journal article" date="2022" name="Mol. Ecol. Resour.">
        <title>The genomes of chicory, endive, great burdock and yacon provide insights into Asteraceae palaeo-polyploidization history and plant inulin production.</title>
        <authorList>
            <person name="Fan W."/>
            <person name="Wang S."/>
            <person name="Wang H."/>
            <person name="Wang A."/>
            <person name="Jiang F."/>
            <person name="Liu H."/>
            <person name="Zhao H."/>
            <person name="Xu D."/>
            <person name="Zhang Y."/>
        </authorList>
    </citation>
    <scope>NUCLEOTIDE SEQUENCE [LARGE SCALE GENOMIC DNA]</scope>
    <source>
        <strain evidence="2">cv. Punajuju</strain>
    </source>
</reference>
<dbReference type="Proteomes" id="UP001055811">
    <property type="component" value="Linkage Group LG03"/>
</dbReference>
<gene>
    <name evidence="1" type="ORF">L2E82_18165</name>
</gene>
<protein>
    <submittedName>
        <fullName evidence="1">Uncharacterized protein</fullName>
    </submittedName>
</protein>
<reference evidence="1 2" key="2">
    <citation type="journal article" date="2022" name="Mol. Ecol. Resour.">
        <title>The genomes of chicory, endive, great burdock and yacon provide insights into Asteraceae paleo-polyploidization history and plant inulin production.</title>
        <authorList>
            <person name="Fan W."/>
            <person name="Wang S."/>
            <person name="Wang H."/>
            <person name="Wang A."/>
            <person name="Jiang F."/>
            <person name="Liu H."/>
            <person name="Zhao H."/>
            <person name="Xu D."/>
            <person name="Zhang Y."/>
        </authorList>
    </citation>
    <scope>NUCLEOTIDE SEQUENCE [LARGE SCALE GENOMIC DNA]</scope>
    <source>
        <strain evidence="2">cv. Punajuju</strain>
        <tissue evidence="1">Leaves</tissue>
    </source>
</reference>
<name>A0ACB9F9X1_CICIN</name>